<keyword evidence="1" id="KW-0812">Transmembrane</keyword>
<feature type="transmembrane region" description="Helical" evidence="1">
    <location>
        <begin position="109"/>
        <end position="135"/>
    </location>
</feature>
<sequence>MTDDMKALDTSPPTMRYLLIGLLVAPFAWLLQTLIAETLAAQACYPFNQPLSAPIVPWMRPALITMSVVCLVAGAFGSLIAWRNLRKIGPKQWGALSGARRSRAELEWFLSRVAMMCSTLFLFALVATDVALAVVSPCRWW</sequence>
<dbReference type="RefSeq" id="WP_236591599.1">
    <property type="nucleotide sequence ID" value="NZ_CAJHCP010000002.1"/>
</dbReference>
<evidence type="ECO:0000313" key="2">
    <source>
        <dbReference type="EMBL" id="CAD6517019.1"/>
    </source>
</evidence>
<evidence type="ECO:0008006" key="4">
    <source>
        <dbReference type="Google" id="ProtNLM"/>
    </source>
</evidence>
<comment type="caution">
    <text evidence="2">The sequence shown here is derived from an EMBL/GenBank/DDBJ whole genome shotgun (WGS) entry which is preliminary data.</text>
</comment>
<feature type="transmembrane region" description="Helical" evidence="1">
    <location>
        <begin position="64"/>
        <end position="82"/>
    </location>
</feature>
<evidence type="ECO:0000256" key="1">
    <source>
        <dbReference type="SAM" id="Phobius"/>
    </source>
</evidence>
<gene>
    <name evidence="2" type="ORF">LMG28140_00876</name>
</gene>
<keyword evidence="1" id="KW-0472">Membrane</keyword>
<dbReference type="EMBL" id="CAJHCP010000002">
    <property type="protein sequence ID" value="CAD6517019.1"/>
    <property type="molecule type" value="Genomic_DNA"/>
</dbReference>
<reference evidence="2 3" key="1">
    <citation type="submission" date="2020-10" db="EMBL/GenBank/DDBJ databases">
        <authorList>
            <person name="Peeters C."/>
        </authorList>
    </citation>
    <scope>NUCLEOTIDE SEQUENCE [LARGE SCALE GENOMIC DNA]</scope>
    <source>
        <strain evidence="2 3">LMG 28140</strain>
    </source>
</reference>
<accession>A0ABN7HG52</accession>
<name>A0ABN7HG52_9BURK</name>
<keyword evidence="3" id="KW-1185">Reference proteome</keyword>
<organism evidence="2 3">
    <name type="scientific">Paraburkholderia metrosideri</name>
    <dbReference type="NCBI Taxonomy" id="580937"/>
    <lineage>
        <taxon>Bacteria</taxon>
        <taxon>Pseudomonadati</taxon>
        <taxon>Pseudomonadota</taxon>
        <taxon>Betaproteobacteria</taxon>
        <taxon>Burkholderiales</taxon>
        <taxon>Burkholderiaceae</taxon>
        <taxon>Paraburkholderia</taxon>
    </lineage>
</organism>
<proteinExistence type="predicted"/>
<dbReference type="Proteomes" id="UP000598032">
    <property type="component" value="Unassembled WGS sequence"/>
</dbReference>
<protein>
    <recommendedName>
        <fullName evidence="4">Transmembrane protein</fullName>
    </recommendedName>
</protein>
<evidence type="ECO:0000313" key="3">
    <source>
        <dbReference type="Proteomes" id="UP000598032"/>
    </source>
</evidence>
<keyword evidence="1" id="KW-1133">Transmembrane helix</keyword>